<dbReference type="GO" id="GO:0016646">
    <property type="term" value="F:oxidoreductase activity, acting on the CH-NH group of donors, NAD or NADP as acceptor"/>
    <property type="evidence" value="ECO:0007669"/>
    <property type="project" value="UniProtKB-ARBA"/>
</dbReference>
<reference evidence="5 6" key="1">
    <citation type="submission" date="2018-06" db="EMBL/GenBank/DDBJ databases">
        <title>Genomic Encyclopedia of Archaeal and Bacterial Type Strains, Phase II (KMG-II): from individual species to whole genera.</title>
        <authorList>
            <person name="Goeker M."/>
        </authorList>
    </citation>
    <scope>NUCLEOTIDE SEQUENCE [LARGE SCALE GENOMIC DNA]</scope>
    <source>
        <strain evidence="5 6">DSM 23857</strain>
    </source>
</reference>
<evidence type="ECO:0000256" key="1">
    <source>
        <dbReference type="ARBA" id="ARBA00001917"/>
    </source>
</evidence>
<dbReference type="SUPFAM" id="SSF50475">
    <property type="entry name" value="FMN-binding split barrel"/>
    <property type="match status" value="1"/>
</dbReference>
<dbReference type="InterPro" id="IPR002563">
    <property type="entry name" value="Flavin_Rdtase-like_dom"/>
</dbReference>
<feature type="domain" description="Flavin reductase like" evidence="4">
    <location>
        <begin position="17"/>
        <end position="169"/>
    </location>
</feature>
<evidence type="ECO:0000259" key="4">
    <source>
        <dbReference type="SMART" id="SM00903"/>
    </source>
</evidence>
<dbReference type="InterPro" id="IPR052174">
    <property type="entry name" value="Flavoredoxin"/>
</dbReference>
<keyword evidence="2" id="KW-0285">Flavoprotein</keyword>
<dbReference type="OrthoDB" id="9792436at2"/>
<dbReference type="RefSeq" id="WP_111597647.1">
    <property type="nucleotide sequence ID" value="NZ_QLLL01000004.1"/>
</dbReference>
<dbReference type="Gene3D" id="2.30.110.10">
    <property type="entry name" value="Electron Transport, Fmn-binding Protein, Chain A"/>
    <property type="match status" value="1"/>
</dbReference>
<accession>A0A327QLX4</accession>
<sequence length="186" mass="20944">MSTSYRKTSFPVSDVRRFLEPGPIVLVSSCYKDQRNIMTMGWYTVMEFTPSLIGCMITASNHSFELIKKSKACVINIPTYDLIDTVIGIGNTSGATIDKFEAFGLTPGKSLQVKAPLIKECYANFECKVVDTKLLNKYNFFILEVVEAHVAKTPKYPETVHYRGDGVFMVSGKNINKRKLFKKSML</sequence>
<dbReference type="Pfam" id="PF01613">
    <property type="entry name" value="Flavin_Reduct"/>
    <property type="match status" value="1"/>
</dbReference>
<dbReference type="InterPro" id="IPR012349">
    <property type="entry name" value="Split_barrel_FMN-bd"/>
</dbReference>
<evidence type="ECO:0000313" key="6">
    <source>
        <dbReference type="Proteomes" id="UP000249547"/>
    </source>
</evidence>
<dbReference type="PANTHER" id="PTHR43567:SF1">
    <property type="entry name" value="FLAVOREDOXIN"/>
    <property type="match status" value="1"/>
</dbReference>
<dbReference type="SMART" id="SM00903">
    <property type="entry name" value="Flavin_Reduct"/>
    <property type="match status" value="1"/>
</dbReference>
<dbReference type="EMBL" id="QLLL01000004">
    <property type="protein sequence ID" value="RAJ05018.1"/>
    <property type="molecule type" value="Genomic_DNA"/>
</dbReference>
<dbReference type="GO" id="GO:0010181">
    <property type="term" value="F:FMN binding"/>
    <property type="evidence" value="ECO:0007669"/>
    <property type="project" value="InterPro"/>
</dbReference>
<evidence type="ECO:0000313" key="5">
    <source>
        <dbReference type="EMBL" id="RAJ05018.1"/>
    </source>
</evidence>
<comment type="caution">
    <text evidence="5">The sequence shown here is derived from an EMBL/GenBank/DDBJ whole genome shotgun (WGS) entry which is preliminary data.</text>
</comment>
<gene>
    <name evidence="5" type="ORF">LX64_02172</name>
</gene>
<protein>
    <submittedName>
        <fullName evidence="5">Flavin reductase (DIM6/NTAB) family NADH-FMN oxidoreductase RutF</fullName>
    </submittedName>
</protein>
<comment type="cofactor">
    <cofactor evidence="1">
        <name>FMN</name>
        <dbReference type="ChEBI" id="CHEBI:58210"/>
    </cofactor>
</comment>
<dbReference type="PANTHER" id="PTHR43567">
    <property type="entry name" value="FLAVOREDOXIN-RELATED-RELATED"/>
    <property type="match status" value="1"/>
</dbReference>
<dbReference type="Proteomes" id="UP000249547">
    <property type="component" value="Unassembled WGS sequence"/>
</dbReference>
<evidence type="ECO:0000256" key="3">
    <source>
        <dbReference type="ARBA" id="ARBA00038054"/>
    </source>
</evidence>
<keyword evidence="6" id="KW-1185">Reference proteome</keyword>
<comment type="similarity">
    <text evidence="3">Belongs to the flavoredoxin family.</text>
</comment>
<evidence type="ECO:0000256" key="2">
    <source>
        <dbReference type="ARBA" id="ARBA00022630"/>
    </source>
</evidence>
<proteinExistence type="inferred from homology"/>
<organism evidence="5 6">
    <name type="scientific">Chitinophaga skermanii</name>
    <dbReference type="NCBI Taxonomy" id="331697"/>
    <lineage>
        <taxon>Bacteria</taxon>
        <taxon>Pseudomonadati</taxon>
        <taxon>Bacteroidota</taxon>
        <taxon>Chitinophagia</taxon>
        <taxon>Chitinophagales</taxon>
        <taxon>Chitinophagaceae</taxon>
        <taxon>Chitinophaga</taxon>
    </lineage>
</organism>
<dbReference type="AlphaFoldDB" id="A0A327QLX4"/>
<name>A0A327QLX4_9BACT</name>